<dbReference type="InterPro" id="IPR030391">
    <property type="entry name" value="MeTrfase_TrmA_CS"/>
</dbReference>
<dbReference type="InterPro" id="IPR029063">
    <property type="entry name" value="SAM-dependent_MTases_sf"/>
</dbReference>
<evidence type="ECO:0000256" key="9">
    <source>
        <dbReference type="NCBIfam" id="TIGR02085"/>
    </source>
</evidence>
<dbReference type="GO" id="GO:0070475">
    <property type="term" value="P:rRNA base methylation"/>
    <property type="evidence" value="ECO:0007669"/>
    <property type="project" value="TreeGrafter"/>
</dbReference>
<comment type="caution">
    <text evidence="12">The sequence shown here is derived from an EMBL/GenBank/DDBJ whole genome shotgun (WGS) entry which is preliminary data.</text>
</comment>
<evidence type="ECO:0000256" key="8">
    <source>
        <dbReference type="ARBA" id="ARBA00023014"/>
    </source>
</evidence>
<dbReference type="PROSITE" id="PS51687">
    <property type="entry name" value="SAM_MT_RNA_M5U"/>
    <property type="match status" value="1"/>
</dbReference>
<evidence type="ECO:0000256" key="5">
    <source>
        <dbReference type="ARBA" id="ARBA00022691"/>
    </source>
</evidence>
<feature type="active site" description="Nucleophile" evidence="10">
    <location>
        <position position="338"/>
    </location>
</feature>
<accession>A0AB94IEX7</accession>
<evidence type="ECO:0000256" key="6">
    <source>
        <dbReference type="ARBA" id="ARBA00022723"/>
    </source>
</evidence>
<feature type="active site" evidence="11">
    <location>
        <position position="338"/>
    </location>
</feature>
<evidence type="ECO:0000256" key="3">
    <source>
        <dbReference type="ARBA" id="ARBA00022603"/>
    </source>
</evidence>
<evidence type="ECO:0000256" key="11">
    <source>
        <dbReference type="PROSITE-ProRule" id="PRU10015"/>
    </source>
</evidence>
<keyword evidence="7" id="KW-0408">Iron</keyword>
<feature type="binding site" evidence="10">
    <location>
        <position position="245"/>
    </location>
    <ligand>
        <name>S-adenosyl-L-methionine</name>
        <dbReference type="ChEBI" id="CHEBI:59789"/>
    </ligand>
</feature>
<dbReference type="PANTHER" id="PTHR11061:SF30">
    <property type="entry name" value="TRNA (URACIL(54)-C(5))-METHYLTRANSFERASE"/>
    <property type="match status" value="1"/>
</dbReference>
<dbReference type="PANTHER" id="PTHR11061">
    <property type="entry name" value="RNA M5U METHYLTRANSFERASE"/>
    <property type="match status" value="1"/>
</dbReference>
<keyword evidence="13" id="KW-1185">Reference proteome</keyword>
<protein>
    <recommendedName>
        <fullName evidence="9">23S rRNA (uracil(747)-C(5))-methyltransferase RlmC</fullName>
        <ecNumber evidence="9">2.1.1.189</ecNumber>
    </recommendedName>
</protein>
<dbReference type="GO" id="GO:0046872">
    <property type="term" value="F:metal ion binding"/>
    <property type="evidence" value="ECO:0007669"/>
    <property type="project" value="UniProtKB-KW"/>
</dbReference>
<proteinExistence type="inferred from homology"/>
<dbReference type="EMBL" id="AWGA01000011">
    <property type="protein sequence ID" value="TEA28065.1"/>
    <property type="molecule type" value="Genomic_DNA"/>
</dbReference>
<dbReference type="Pfam" id="PF05958">
    <property type="entry name" value="tRNA_U5-meth_tr"/>
    <property type="match status" value="1"/>
</dbReference>
<name>A0AB94IEX7_9GAMM</name>
<dbReference type="GO" id="GO:0070041">
    <property type="term" value="F:rRNA (uridine-C5-)-methyltransferase activity"/>
    <property type="evidence" value="ECO:0007669"/>
    <property type="project" value="TreeGrafter"/>
</dbReference>
<evidence type="ECO:0000313" key="12">
    <source>
        <dbReference type="EMBL" id="TEA28065.1"/>
    </source>
</evidence>
<keyword evidence="4 10" id="KW-0808">Transferase</keyword>
<evidence type="ECO:0000313" key="13">
    <source>
        <dbReference type="Proteomes" id="UP000506160"/>
    </source>
</evidence>
<comment type="similarity">
    <text evidence="10">Belongs to the class I-like SAM-binding methyltransferase superfamily. RNA M5U methyltransferase family.</text>
</comment>
<feature type="binding site" evidence="10">
    <location>
        <position position="210"/>
    </location>
    <ligand>
        <name>S-adenosyl-L-methionine</name>
        <dbReference type="ChEBI" id="CHEBI:59789"/>
    </ligand>
</feature>
<dbReference type="InterPro" id="IPR010280">
    <property type="entry name" value="U5_MeTrfase_fam"/>
</dbReference>
<dbReference type="Gene3D" id="3.40.50.150">
    <property type="entry name" value="Vaccinia Virus protein VP39"/>
    <property type="match status" value="1"/>
</dbReference>
<gene>
    <name evidence="12" type="primary">rlmC</name>
    <name evidence="12" type="ORF">O970_01190</name>
</gene>
<dbReference type="NCBIfam" id="TIGR02085">
    <property type="entry name" value="meth_trns_rumB"/>
    <property type="match status" value="1"/>
</dbReference>
<keyword evidence="2" id="KW-0698">rRNA processing</keyword>
<evidence type="ECO:0000256" key="7">
    <source>
        <dbReference type="ARBA" id="ARBA00023004"/>
    </source>
</evidence>
<feature type="binding site" evidence="10">
    <location>
        <position position="266"/>
    </location>
    <ligand>
        <name>S-adenosyl-L-methionine</name>
        <dbReference type="ChEBI" id="CHEBI:59789"/>
    </ligand>
</feature>
<dbReference type="EC" id="2.1.1.189" evidence="9"/>
<dbReference type="RefSeq" id="WP_024495361.1">
    <property type="nucleotide sequence ID" value="NZ_AWGA01000011.1"/>
</dbReference>
<dbReference type="InterPro" id="IPR011825">
    <property type="entry name" value="23SrRNA_MeTrfase_RlmC"/>
</dbReference>
<evidence type="ECO:0000256" key="4">
    <source>
        <dbReference type="ARBA" id="ARBA00022679"/>
    </source>
</evidence>
<evidence type="ECO:0000256" key="1">
    <source>
        <dbReference type="ARBA" id="ARBA00022485"/>
    </source>
</evidence>
<keyword evidence="6" id="KW-0479">Metal-binding</keyword>
<keyword evidence="8" id="KW-0411">Iron-sulfur</keyword>
<feature type="binding site" evidence="10">
    <location>
        <position position="311"/>
    </location>
    <ligand>
        <name>S-adenosyl-L-methionine</name>
        <dbReference type="ChEBI" id="CHEBI:59789"/>
    </ligand>
</feature>
<dbReference type="GO" id="GO:0051539">
    <property type="term" value="F:4 iron, 4 sulfur cluster binding"/>
    <property type="evidence" value="ECO:0007669"/>
    <property type="project" value="UniProtKB-KW"/>
</dbReference>
<evidence type="ECO:0000256" key="10">
    <source>
        <dbReference type="PROSITE-ProRule" id="PRU01024"/>
    </source>
</evidence>
<dbReference type="InterPro" id="IPR030390">
    <property type="entry name" value="MeTrfase_TrmA_AS"/>
</dbReference>
<organism evidence="12 13">
    <name type="scientific">Candidatus Schmidhempelia bombi str. Bimp</name>
    <dbReference type="NCBI Taxonomy" id="1387197"/>
    <lineage>
        <taxon>Bacteria</taxon>
        <taxon>Pseudomonadati</taxon>
        <taxon>Pseudomonadota</taxon>
        <taxon>Gammaproteobacteria</taxon>
        <taxon>Orbales</taxon>
        <taxon>Orbaceae</taxon>
        <taxon>Candidatus Schmidhempelia</taxon>
    </lineage>
</organism>
<dbReference type="AlphaFoldDB" id="A0AB94IEX7"/>
<dbReference type="CDD" id="cd02440">
    <property type="entry name" value="AdoMet_MTases"/>
    <property type="match status" value="1"/>
</dbReference>
<dbReference type="PROSITE" id="PS01231">
    <property type="entry name" value="TRMA_2"/>
    <property type="match status" value="1"/>
</dbReference>
<keyword evidence="3 10" id="KW-0489">Methyltransferase</keyword>
<reference evidence="12 13" key="1">
    <citation type="journal article" date="2014" name="Appl. Environ. Microbiol.">
        <title>Genomic features of a bumble bee symbiont reflect its host environment.</title>
        <authorList>
            <person name="Martinson V.G."/>
            <person name="Magoc T."/>
            <person name="Koch H."/>
            <person name="Salzberg S.L."/>
            <person name="Moran N.A."/>
        </authorList>
    </citation>
    <scope>NUCLEOTIDE SEQUENCE [LARGE SCALE GENOMIC DNA]</scope>
    <source>
        <strain evidence="12 13">Bimp</strain>
    </source>
</reference>
<keyword evidence="1" id="KW-0004">4Fe-4S</keyword>
<dbReference type="Proteomes" id="UP000506160">
    <property type="component" value="Unassembled WGS sequence"/>
</dbReference>
<sequence>MYCDYFSSQKCLSCNWLNKPYSQQLMDKQQTFSQLLQPFQPIAILPPIASHEVDFRNKAKMAVLGTVEKPILGILNHNQQPIDLSHCPLYPTQLQQALTKLKHFISSIGLVPYNIKKRRGELKFIILTLHDNQLMLRFVLRSKAMIDRLRVSLNKLYASLPNLAIISVNIQPLHAAILEGEEEIVLSDNDVLAVNLNHVPLFIRPQSFFQTNTEIARQLYQTATDWVNQLTKNKQKAINHIWDLFCGVGGFGLHCTNHSIRLTGIEINEQAIACAKQSADLMQLPKPDFRAYDSTQFALAQADIPDLVLVNPPRRGLGKCLANYLHTLKPHYILYSSCNLSTQLSDLALLPNYQIVKAQLFDMFPHTAHMETMLLLQHIEN</sequence>
<dbReference type="Gene3D" id="2.40.50.1070">
    <property type="match status" value="1"/>
</dbReference>
<dbReference type="PROSITE" id="PS01230">
    <property type="entry name" value="TRMA_1"/>
    <property type="match status" value="1"/>
</dbReference>
<dbReference type="SUPFAM" id="SSF53335">
    <property type="entry name" value="S-adenosyl-L-methionine-dependent methyltransferases"/>
    <property type="match status" value="1"/>
</dbReference>
<keyword evidence="5 10" id="KW-0949">S-adenosyl-L-methionine</keyword>
<evidence type="ECO:0000256" key="2">
    <source>
        <dbReference type="ARBA" id="ARBA00022552"/>
    </source>
</evidence>